<proteinExistence type="predicted"/>
<dbReference type="AlphaFoldDB" id="A0A3D9Z1C0"/>
<keyword evidence="2" id="KW-1185">Reference proteome</keyword>
<comment type="caution">
    <text evidence="1">The sequence shown here is derived from an EMBL/GenBank/DDBJ whole genome shotgun (WGS) entry which is preliminary data.</text>
</comment>
<dbReference type="EMBL" id="QUMO01000001">
    <property type="protein sequence ID" value="REF88973.1"/>
    <property type="molecule type" value="Genomic_DNA"/>
</dbReference>
<organism evidence="1 2">
    <name type="scientific">Methylovirgula ligni</name>
    <dbReference type="NCBI Taxonomy" id="569860"/>
    <lineage>
        <taxon>Bacteria</taxon>
        <taxon>Pseudomonadati</taxon>
        <taxon>Pseudomonadota</taxon>
        <taxon>Alphaproteobacteria</taxon>
        <taxon>Hyphomicrobiales</taxon>
        <taxon>Beijerinckiaceae</taxon>
        <taxon>Methylovirgula</taxon>
    </lineage>
</organism>
<accession>A0A3D9Z1C0</accession>
<evidence type="ECO:0000313" key="2">
    <source>
        <dbReference type="Proteomes" id="UP000256900"/>
    </source>
</evidence>
<protein>
    <submittedName>
        <fullName evidence="1">Uncharacterized protein</fullName>
    </submittedName>
</protein>
<reference evidence="1 2" key="1">
    <citation type="submission" date="2018-08" db="EMBL/GenBank/DDBJ databases">
        <title>Genomic Encyclopedia of Type Strains, Phase IV (KMG-IV): sequencing the most valuable type-strain genomes for metagenomic binning, comparative biology and taxonomic classification.</title>
        <authorList>
            <person name="Goeker M."/>
        </authorList>
    </citation>
    <scope>NUCLEOTIDE SEQUENCE [LARGE SCALE GENOMIC DNA]</scope>
    <source>
        <strain evidence="1 2">BW863</strain>
    </source>
</reference>
<sequence>MGWVAAALEAVMDHQVNDPSPRRVHASSIFGHLFSLASIAPVFLTDALYAPP</sequence>
<name>A0A3D9Z1C0_9HYPH</name>
<dbReference type="Proteomes" id="UP000256900">
    <property type="component" value="Unassembled WGS sequence"/>
</dbReference>
<evidence type="ECO:0000313" key="1">
    <source>
        <dbReference type="EMBL" id="REF88973.1"/>
    </source>
</evidence>
<gene>
    <name evidence="1" type="ORF">DES32_0186</name>
</gene>